<keyword evidence="1" id="KW-0540">Nuclease</keyword>
<proteinExistence type="predicted"/>
<dbReference type="EMBL" id="VSSQ01069753">
    <property type="protein sequence ID" value="MPN21712.1"/>
    <property type="molecule type" value="Genomic_DNA"/>
</dbReference>
<dbReference type="Gene3D" id="3.40.600.10">
    <property type="entry name" value="DNA mismatch repair MutH/Restriction endonuclease, type II"/>
    <property type="match status" value="1"/>
</dbReference>
<gene>
    <name evidence="5" type="primary">sau3AIR_2</name>
    <name evidence="5" type="ORF">SDC9_169092</name>
</gene>
<evidence type="ECO:0000256" key="3">
    <source>
        <dbReference type="ARBA" id="ARBA00022801"/>
    </source>
</evidence>
<reference evidence="5" key="1">
    <citation type="submission" date="2019-08" db="EMBL/GenBank/DDBJ databases">
        <authorList>
            <person name="Kucharzyk K."/>
            <person name="Murdoch R.W."/>
            <person name="Higgins S."/>
            <person name="Loffler F."/>
        </authorList>
    </citation>
    <scope>NUCLEOTIDE SEQUENCE</scope>
</reference>
<dbReference type="GO" id="GO:0003677">
    <property type="term" value="F:DNA binding"/>
    <property type="evidence" value="ECO:0007669"/>
    <property type="project" value="InterPro"/>
</dbReference>
<dbReference type="InterPro" id="IPR011337">
    <property type="entry name" value="DNA_rep_MutH/RE_typeII_Sau3AI"/>
</dbReference>
<keyword evidence="2" id="KW-0255">Endonuclease</keyword>
<dbReference type="AlphaFoldDB" id="A0A645G6X9"/>
<feature type="domain" description="DNA mismatch repair MutH/Type II restriction enzyme Sau3AI" evidence="4">
    <location>
        <begin position="12"/>
        <end position="101"/>
    </location>
</feature>
<keyword evidence="3 5" id="KW-0378">Hydrolase</keyword>
<protein>
    <submittedName>
        <fullName evidence="5">Type-2 restriction enzyme Sau3AI</fullName>
        <ecNumber evidence="5">3.1.21.4</ecNumber>
    </submittedName>
</protein>
<accession>A0A645G6X9</accession>
<dbReference type="InterPro" id="IPR011335">
    <property type="entry name" value="Restrct_endonuc-II-like"/>
</dbReference>
<dbReference type="CDD" id="cd22355">
    <property type="entry name" value="Sau3AI_C"/>
    <property type="match status" value="1"/>
</dbReference>
<evidence type="ECO:0000259" key="4">
    <source>
        <dbReference type="Pfam" id="PF02976"/>
    </source>
</evidence>
<dbReference type="GO" id="GO:0009036">
    <property type="term" value="F:type II site-specific deoxyribonuclease activity"/>
    <property type="evidence" value="ECO:0007669"/>
    <property type="project" value="UniProtKB-EC"/>
</dbReference>
<evidence type="ECO:0000256" key="2">
    <source>
        <dbReference type="ARBA" id="ARBA00022759"/>
    </source>
</evidence>
<evidence type="ECO:0000256" key="1">
    <source>
        <dbReference type="ARBA" id="ARBA00022722"/>
    </source>
</evidence>
<dbReference type="Pfam" id="PF02976">
    <property type="entry name" value="MutH"/>
    <property type="match status" value="1"/>
</dbReference>
<dbReference type="InterPro" id="IPR037057">
    <property type="entry name" value="DNA_rep_MutH/T2_RE_sf"/>
</dbReference>
<name>A0A645G6X9_9ZZZZ</name>
<dbReference type="SUPFAM" id="SSF52980">
    <property type="entry name" value="Restriction endonuclease-like"/>
    <property type="match status" value="1"/>
</dbReference>
<comment type="caution">
    <text evidence="5">The sequence shown here is derived from an EMBL/GenBank/DDBJ whole genome shotgun (WGS) entry which is preliminary data.</text>
</comment>
<evidence type="ECO:0000313" key="5">
    <source>
        <dbReference type="EMBL" id="MPN21712.1"/>
    </source>
</evidence>
<organism evidence="5">
    <name type="scientific">bioreactor metagenome</name>
    <dbReference type="NCBI Taxonomy" id="1076179"/>
    <lineage>
        <taxon>unclassified sequences</taxon>
        <taxon>metagenomes</taxon>
        <taxon>ecological metagenomes</taxon>
    </lineage>
</organism>
<sequence>MITKRILGAEETQQIYEFEAADIQIKTIRIEPNGKCKESMSFKQIRYEEIVDQEWEDSDFYMELTSKFFFIIFKHDHPDDPYVLDRVIFWNMPEKDLEVVKRVWLDAQHKISTGDYKHFTRSSDKQIAHVRPHAKDSSDVMKTPQGTFEKKKSFWLNRNYIMDILLNA</sequence>
<dbReference type="EC" id="3.1.21.4" evidence="5"/>